<evidence type="ECO:0000313" key="2">
    <source>
        <dbReference type="EMBL" id="KAL3870872.1"/>
    </source>
</evidence>
<dbReference type="EMBL" id="JBJQND010000007">
    <property type="protein sequence ID" value="KAL3870872.1"/>
    <property type="molecule type" value="Genomic_DNA"/>
</dbReference>
<keyword evidence="1" id="KW-0732">Signal</keyword>
<name>A0ABD3WAD6_SINWO</name>
<comment type="caution">
    <text evidence="2">The sequence shown here is derived from an EMBL/GenBank/DDBJ whole genome shotgun (WGS) entry which is preliminary data.</text>
</comment>
<gene>
    <name evidence="2" type="ORF">ACJMK2_038904</name>
</gene>
<proteinExistence type="predicted"/>
<protein>
    <submittedName>
        <fullName evidence="2">Uncharacterized protein</fullName>
    </submittedName>
</protein>
<reference evidence="2 3" key="1">
    <citation type="submission" date="2024-11" db="EMBL/GenBank/DDBJ databases">
        <title>Chromosome-level genome assembly of the freshwater bivalve Anodonta woodiana.</title>
        <authorList>
            <person name="Chen X."/>
        </authorList>
    </citation>
    <scope>NUCLEOTIDE SEQUENCE [LARGE SCALE GENOMIC DNA]</scope>
    <source>
        <strain evidence="2">MN2024</strain>
        <tissue evidence="2">Gills</tissue>
    </source>
</reference>
<evidence type="ECO:0000256" key="1">
    <source>
        <dbReference type="SAM" id="SignalP"/>
    </source>
</evidence>
<accession>A0ABD3WAD6</accession>
<dbReference type="AlphaFoldDB" id="A0ABD3WAD6"/>
<feature type="chain" id="PRO_5044793037" evidence="1">
    <location>
        <begin position="19"/>
        <end position="81"/>
    </location>
</feature>
<keyword evidence="3" id="KW-1185">Reference proteome</keyword>
<feature type="signal peptide" evidence="1">
    <location>
        <begin position="1"/>
        <end position="18"/>
    </location>
</feature>
<evidence type="ECO:0000313" key="3">
    <source>
        <dbReference type="Proteomes" id="UP001634394"/>
    </source>
</evidence>
<dbReference type="Proteomes" id="UP001634394">
    <property type="component" value="Unassembled WGS sequence"/>
</dbReference>
<organism evidence="2 3">
    <name type="scientific">Sinanodonta woodiana</name>
    <name type="common">Chinese pond mussel</name>
    <name type="synonym">Anodonta woodiana</name>
    <dbReference type="NCBI Taxonomy" id="1069815"/>
    <lineage>
        <taxon>Eukaryota</taxon>
        <taxon>Metazoa</taxon>
        <taxon>Spiralia</taxon>
        <taxon>Lophotrochozoa</taxon>
        <taxon>Mollusca</taxon>
        <taxon>Bivalvia</taxon>
        <taxon>Autobranchia</taxon>
        <taxon>Heteroconchia</taxon>
        <taxon>Palaeoheterodonta</taxon>
        <taxon>Unionida</taxon>
        <taxon>Unionoidea</taxon>
        <taxon>Unionidae</taxon>
        <taxon>Unioninae</taxon>
        <taxon>Sinanodonta</taxon>
    </lineage>
</organism>
<sequence>MKLIVTVVLLGLVALTMSQGDLCTSDADCRAHCHPHSGTCNNGVCHCHPHARQVPCEGHTCVCPDGTEGHCDHNGVCHCHG</sequence>